<dbReference type="Gene3D" id="1.10.490.110">
    <property type="entry name" value="Uncharacterized conserved protein DUF2267"/>
    <property type="match status" value="1"/>
</dbReference>
<dbReference type="InterPro" id="IPR018727">
    <property type="entry name" value="DUF2267"/>
</dbReference>
<evidence type="ECO:0000313" key="2">
    <source>
        <dbReference type="Proteomes" id="UP001432014"/>
    </source>
</evidence>
<protein>
    <submittedName>
        <fullName evidence="1">DUF2267 domain-containing protein</fullName>
    </submittedName>
</protein>
<dbReference type="InterPro" id="IPR038282">
    <property type="entry name" value="DUF2267_sf"/>
</dbReference>
<dbReference type="RefSeq" id="WP_329493588.1">
    <property type="nucleotide sequence ID" value="NZ_CP108460.1"/>
</dbReference>
<keyword evidence="2" id="KW-1185">Reference proteome</keyword>
<gene>
    <name evidence="1" type="ORF">OG469_35445</name>
</gene>
<dbReference type="Pfam" id="PF10025">
    <property type="entry name" value="DUF2267"/>
    <property type="match status" value="1"/>
</dbReference>
<evidence type="ECO:0000313" key="1">
    <source>
        <dbReference type="EMBL" id="WUS60323.1"/>
    </source>
</evidence>
<sequence length="153" mass="16266">MTLRWEAFLEEVRERGAYDGPHDAERAARVVLALLGAHLAGEVRAHLAARLPETLALVLLNPLQAAEPLSPDRFVRATAAVLSTTADAAGDDPLVESVATALNTTPLRARWDVTSVLAALTAHTGDPLTDRLLAQLPRGYALLFGRADLTTAA</sequence>
<proteinExistence type="predicted"/>
<dbReference type="EMBL" id="CP108482">
    <property type="protein sequence ID" value="WUS60323.1"/>
    <property type="molecule type" value="Genomic_DNA"/>
</dbReference>
<accession>A0ABZ1WHG9</accession>
<reference evidence="1 2" key="1">
    <citation type="submission" date="2022-10" db="EMBL/GenBank/DDBJ databases">
        <title>The complete genomes of actinobacterial strains from the NBC collection.</title>
        <authorList>
            <person name="Joergensen T.S."/>
            <person name="Alvarez Arevalo M."/>
            <person name="Sterndorff E.B."/>
            <person name="Faurdal D."/>
            <person name="Vuksanovic O."/>
            <person name="Mourched A.-S."/>
            <person name="Charusanti P."/>
            <person name="Shaw S."/>
            <person name="Blin K."/>
            <person name="Weber T."/>
        </authorList>
    </citation>
    <scope>NUCLEOTIDE SEQUENCE [LARGE SCALE GENOMIC DNA]</scope>
    <source>
        <strain evidence="1 2">NBC_01247</strain>
    </source>
</reference>
<organism evidence="1 2">
    <name type="scientific">Kitasatospora herbaricolor</name>
    <dbReference type="NCBI Taxonomy" id="68217"/>
    <lineage>
        <taxon>Bacteria</taxon>
        <taxon>Bacillati</taxon>
        <taxon>Actinomycetota</taxon>
        <taxon>Actinomycetes</taxon>
        <taxon>Kitasatosporales</taxon>
        <taxon>Streptomycetaceae</taxon>
        <taxon>Kitasatospora</taxon>
    </lineage>
</organism>
<dbReference type="Proteomes" id="UP001432014">
    <property type="component" value="Chromosome"/>
</dbReference>
<name>A0ABZ1WHG9_9ACTN</name>